<comment type="caution">
    <text evidence="1">The sequence shown here is derived from an EMBL/GenBank/DDBJ whole genome shotgun (WGS) entry which is preliminary data.</text>
</comment>
<proteinExistence type="predicted"/>
<organism evidence="1 2">
    <name type="scientific">Cinchona calisaya</name>
    <dbReference type="NCBI Taxonomy" id="153742"/>
    <lineage>
        <taxon>Eukaryota</taxon>
        <taxon>Viridiplantae</taxon>
        <taxon>Streptophyta</taxon>
        <taxon>Embryophyta</taxon>
        <taxon>Tracheophyta</taxon>
        <taxon>Spermatophyta</taxon>
        <taxon>Magnoliopsida</taxon>
        <taxon>eudicotyledons</taxon>
        <taxon>Gunneridae</taxon>
        <taxon>Pentapetalae</taxon>
        <taxon>asterids</taxon>
        <taxon>lamiids</taxon>
        <taxon>Gentianales</taxon>
        <taxon>Rubiaceae</taxon>
        <taxon>Cinchonoideae</taxon>
        <taxon>Cinchoneae</taxon>
        <taxon>Cinchona</taxon>
    </lineage>
</organism>
<accession>A0ABD2Y2M1</accession>
<reference evidence="1 2" key="1">
    <citation type="submission" date="2024-11" db="EMBL/GenBank/DDBJ databases">
        <title>A near-complete genome assembly of Cinchona calisaya.</title>
        <authorList>
            <person name="Lian D.C."/>
            <person name="Zhao X.W."/>
            <person name="Wei L."/>
        </authorList>
    </citation>
    <scope>NUCLEOTIDE SEQUENCE [LARGE SCALE GENOMIC DNA]</scope>
    <source>
        <tissue evidence="1">Nenye</tissue>
    </source>
</reference>
<gene>
    <name evidence="1" type="ORF">ACH5RR_039031</name>
</gene>
<evidence type="ECO:0000313" key="1">
    <source>
        <dbReference type="EMBL" id="KAL3499938.1"/>
    </source>
</evidence>
<sequence length="107" mass="11287">MPSIAAPLSFLETEALTSASIPTSASRGVAQQLLLATWLVEDGPSLGQCVSRRLAGGSSRMISTAAIPSITAKLYSSLSKKLRYCQVVILLDIVVEFMASVAYAELP</sequence>
<evidence type="ECO:0000313" key="2">
    <source>
        <dbReference type="Proteomes" id="UP001630127"/>
    </source>
</evidence>
<dbReference type="Proteomes" id="UP001630127">
    <property type="component" value="Unassembled WGS sequence"/>
</dbReference>
<dbReference type="EMBL" id="JBJUIK010000016">
    <property type="protein sequence ID" value="KAL3499938.1"/>
    <property type="molecule type" value="Genomic_DNA"/>
</dbReference>
<dbReference type="AlphaFoldDB" id="A0ABD2Y2M1"/>
<name>A0ABD2Y2M1_9GENT</name>
<protein>
    <submittedName>
        <fullName evidence="1">Uncharacterized protein</fullName>
    </submittedName>
</protein>
<keyword evidence="2" id="KW-1185">Reference proteome</keyword>